<proteinExistence type="predicted"/>
<dbReference type="HOGENOM" id="CLU_2275824_0_0_11"/>
<keyword evidence="3" id="KW-1185">Reference proteome</keyword>
<dbReference type="OrthoDB" id="2889526at2"/>
<dbReference type="Proteomes" id="UP000002255">
    <property type="component" value="Chromosome"/>
</dbReference>
<accession>D1BYK6</accession>
<dbReference type="AlphaFoldDB" id="D1BYK6"/>
<name>D1BYK6_XYLCX</name>
<evidence type="ECO:0000259" key="1">
    <source>
        <dbReference type="Pfam" id="PF02426"/>
    </source>
</evidence>
<dbReference type="Gene3D" id="3.30.70.1060">
    <property type="entry name" value="Dimeric alpha+beta barrel"/>
    <property type="match status" value="1"/>
</dbReference>
<sequence>MLFYVQMKWNYQGAMTQEELWEREIAEAAFATGPNGDKYLKVVGIYKVASQHRVIAIVEAETADDLDRHSMFGLPMGDILEFEHVWALRDYGPFIEDIHRRGELFA</sequence>
<dbReference type="KEGG" id="xce:Xcel_2865"/>
<reference evidence="3" key="1">
    <citation type="submission" date="2009-11" db="EMBL/GenBank/DDBJ databases">
        <title>The complete chromosome of Xylanimonas cellulosilytica DSM 15894.</title>
        <authorList>
            <consortium name="US DOE Joint Genome Institute (JGI-PGF)"/>
            <person name="Lucas S."/>
            <person name="Copeland A."/>
            <person name="Lapidus A."/>
            <person name="Glavina del Rio T."/>
            <person name="Dalin E."/>
            <person name="Tice H."/>
            <person name="Bruce D."/>
            <person name="Goodwin L."/>
            <person name="Pitluck S."/>
            <person name="Kyrpides N."/>
            <person name="Mavromatis K."/>
            <person name="Ivanova N."/>
            <person name="Mikhailova N."/>
            <person name="Foster B."/>
            <person name="Clum A."/>
            <person name="Brettin T."/>
            <person name="Detter J.C."/>
            <person name="Han C."/>
            <person name="Larimer F."/>
            <person name="Land M."/>
            <person name="Hauser L."/>
            <person name="Markowitz V."/>
            <person name="Cheng J.F."/>
            <person name="Hugenholtz P."/>
            <person name="Woyke T."/>
            <person name="Wu D."/>
            <person name="Gehrich-Schroeter G."/>
            <person name="Schneider S."/>
            <person name="Pukall S.R."/>
            <person name="Klenk H.P."/>
            <person name="Eisen J.A."/>
        </authorList>
    </citation>
    <scope>NUCLEOTIDE SEQUENCE [LARGE SCALE GENOMIC DNA]</scope>
    <source>
        <strain evidence="3">DSM 15894 / CECT 5975 / LMG 20990 / XIL07</strain>
    </source>
</reference>
<dbReference type="InterPro" id="IPR026029">
    <property type="entry name" value="MLI_dom"/>
</dbReference>
<protein>
    <recommendedName>
        <fullName evidence="1">Muconolactone isomerase domain-containing protein</fullName>
    </recommendedName>
</protein>
<organism evidence="2 3">
    <name type="scientific">Xylanimonas cellulosilytica (strain DSM 15894 / JCM 12276 / CECT 5975 / KCTC 9989 / LMG 20990 / NBRC 107835 / XIL07)</name>
    <dbReference type="NCBI Taxonomy" id="446471"/>
    <lineage>
        <taxon>Bacteria</taxon>
        <taxon>Bacillati</taxon>
        <taxon>Actinomycetota</taxon>
        <taxon>Actinomycetes</taxon>
        <taxon>Micrococcales</taxon>
        <taxon>Promicromonosporaceae</taxon>
        <taxon>Xylanimonas</taxon>
    </lineage>
</organism>
<evidence type="ECO:0000313" key="2">
    <source>
        <dbReference type="EMBL" id="ACZ31878.1"/>
    </source>
</evidence>
<reference evidence="2 3" key="2">
    <citation type="journal article" date="2010" name="Stand. Genomic Sci.">
        <title>Complete genome sequence of Xylanimonas cellulosilytica type strain (XIL07).</title>
        <authorList>
            <person name="Foster B."/>
            <person name="Pukall R."/>
            <person name="Abt B."/>
            <person name="Nolan M."/>
            <person name="Glavina Del Rio T."/>
            <person name="Chen F."/>
            <person name="Lucas S."/>
            <person name="Tice H."/>
            <person name="Pitluck S."/>
            <person name="Cheng J.-F."/>
            <person name="Chertkov O."/>
            <person name="Brettin T."/>
            <person name="Han C."/>
            <person name="Detter J.C."/>
            <person name="Bruce D."/>
            <person name="Goodwin L."/>
            <person name="Ivanova N."/>
            <person name="Mavromatis K."/>
            <person name="Pati A."/>
            <person name="Mikhailova N."/>
            <person name="Chen A."/>
            <person name="Palaniappan K."/>
            <person name="Land M."/>
            <person name="Hauser L."/>
            <person name="Chang Y.-J."/>
            <person name="Jeffries C.D."/>
            <person name="Chain P."/>
            <person name="Rohde M."/>
            <person name="Goeker M."/>
            <person name="Bristow J."/>
            <person name="Eisen J.A."/>
            <person name="Markowitz V."/>
            <person name="Hugenholtz P."/>
            <person name="Kyrpides N.C."/>
            <person name="Klenk H.-P."/>
            <person name="Lapidus A."/>
        </authorList>
    </citation>
    <scope>NUCLEOTIDE SEQUENCE [LARGE SCALE GENOMIC DNA]</scope>
    <source>
        <strain evidence="3">DSM 15894 / CECT 5975 / LMG 20990 / XIL07</strain>
    </source>
</reference>
<dbReference type="SUPFAM" id="SSF54909">
    <property type="entry name" value="Dimeric alpha+beta barrel"/>
    <property type="match status" value="1"/>
</dbReference>
<dbReference type="EMBL" id="CP001821">
    <property type="protein sequence ID" value="ACZ31878.1"/>
    <property type="molecule type" value="Genomic_DNA"/>
</dbReference>
<dbReference type="InterPro" id="IPR011008">
    <property type="entry name" value="Dimeric_a/b-barrel"/>
</dbReference>
<dbReference type="Pfam" id="PF02426">
    <property type="entry name" value="MIase"/>
    <property type="match status" value="1"/>
</dbReference>
<feature type="domain" description="Muconolactone isomerase" evidence="1">
    <location>
        <begin position="1"/>
        <end position="91"/>
    </location>
</feature>
<dbReference type="eggNOG" id="COG4829">
    <property type="taxonomic scope" value="Bacteria"/>
</dbReference>
<gene>
    <name evidence="2" type="ordered locus">Xcel_2865</name>
</gene>
<dbReference type="RefSeq" id="WP_012879620.1">
    <property type="nucleotide sequence ID" value="NC_013530.1"/>
</dbReference>
<evidence type="ECO:0000313" key="3">
    <source>
        <dbReference type="Proteomes" id="UP000002255"/>
    </source>
</evidence>
<dbReference type="STRING" id="446471.Xcel_2865"/>